<feature type="transmembrane region" description="Helical" evidence="1">
    <location>
        <begin position="223"/>
        <end position="243"/>
    </location>
</feature>
<reference evidence="3" key="1">
    <citation type="submission" date="2021-01" db="EMBL/GenBank/DDBJ databases">
        <authorList>
            <person name="Kaushik A."/>
        </authorList>
    </citation>
    <scope>NUCLEOTIDE SEQUENCE</scope>
    <source>
        <strain evidence="3">AG4-R118</strain>
    </source>
</reference>
<evidence type="ECO:0000313" key="3">
    <source>
        <dbReference type="EMBL" id="CAE6479616.1"/>
    </source>
</evidence>
<evidence type="ECO:0000259" key="2">
    <source>
        <dbReference type="Pfam" id="PF20151"/>
    </source>
</evidence>
<feature type="transmembrane region" description="Helical" evidence="1">
    <location>
        <begin position="13"/>
        <end position="34"/>
    </location>
</feature>
<feature type="transmembrane region" description="Helical" evidence="1">
    <location>
        <begin position="100"/>
        <end position="122"/>
    </location>
</feature>
<proteinExistence type="predicted"/>
<dbReference type="Proteomes" id="UP000663888">
    <property type="component" value="Unassembled WGS sequence"/>
</dbReference>
<name>A0A8H3H334_9AGAM</name>
<organism evidence="3 4">
    <name type="scientific">Rhizoctonia solani</name>
    <dbReference type="NCBI Taxonomy" id="456999"/>
    <lineage>
        <taxon>Eukaryota</taxon>
        <taxon>Fungi</taxon>
        <taxon>Dikarya</taxon>
        <taxon>Basidiomycota</taxon>
        <taxon>Agaricomycotina</taxon>
        <taxon>Agaricomycetes</taxon>
        <taxon>Cantharellales</taxon>
        <taxon>Ceratobasidiaceae</taxon>
        <taxon>Rhizoctonia</taxon>
    </lineage>
</organism>
<accession>A0A8H3H334</accession>
<gene>
    <name evidence="3" type="ORF">RDB_LOCUS122348</name>
</gene>
<keyword evidence="1" id="KW-0472">Membrane</keyword>
<dbReference type="EMBL" id="CAJMWX010001297">
    <property type="protein sequence ID" value="CAE6479616.1"/>
    <property type="molecule type" value="Genomic_DNA"/>
</dbReference>
<feature type="transmembrane region" description="Helical" evidence="1">
    <location>
        <begin position="249"/>
        <end position="268"/>
    </location>
</feature>
<protein>
    <recommendedName>
        <fullName evidence="2">DUF6533 domain-containing protein</fullName>
    </recommendedName>
</protein>
<sequence>MDTDLEVLAHDTFVGRCVSIAALALLFYDHLITFADEVHLIWPAKFGLVKGIFFFNRYVASIWIAVAFTSMCFFLTYITLPSQSYQLPLGSDHFFRPRCRGWLTANAYFEMVNIQMLNFIIATRVYDIWQSQRLAFFILAPFWVAHFVLDLFIITNNVVRGSAHYSYSQLGNLCVAEARGLWTLWLNGIIYHALILILLMWIWFSTPRTEQTPFVRLVLRDGLIYFITILSVMLFNLLIWRYARTSLVLLPYNIVWVILNGALSRTLLSLGSVQTSEEWGQRANLTLLPKDIELERVLSGGTSSTYTIKDGRGEFLKSCTVEVI</sequence>
<evidence type="ECO:0000256" key="1">
    <source>
        <dbReference type="SAM" id="Phobius"/>
    </source>
</evidence>
<keyword evidence="1" id="KW-0812">Transmembrane</keyword>
<keyword evidence="1" id="KW-1133">Transmembrane helix</keyword>
<evidence type="ECO:0000313" key="4">
    <source>
        <dbReference type="Proteomes" id="UP000663888"/>
    </source>
</evidence>
<dbReference type="Pfam" id="PF20151">
    <property type="entry name" value="DUF6533"/>
    <property type="match status" value="1"/>
</dbReference>
<feature type="transmembrane region" description="Helical" evidence="1">
    <location>
        <begin position="55"/>
        <end position="80"/>
    </location>
</feature>
<feature type="transmembrane region" description="Helical" evidence="1">
    <location>
        <begin position="134"/>
        <end position="154"/>
    </location>
</feature>
<dbReference type="InterPro" id="IPR045340">
    <property type="entry name" value="DUF6533"/>
</dbReference>
<comment type="caution">
    <text evidence="3">The sequence shown here is derived from an EMBL/GenBank/DDBJ whole genome shotgun (WGS) entry which is preliminary data.</text>
</comment>
<feature type="domain" description="DUF6533" evidence="2">
    <location>
        <begin position="17"/>
        <end position="60"/>
    </location>
</feature>
<feature type="transmembrane region" description="Helical" evidence="1">
    <location>
        <begin position="182"/>
        <end position="203"/>
    </location>
</feature>
<dbReference type="AlphaFoldDB" id="A0A8H3H334"/>